<feature type="compositionally biased region" description="Acidic residues" evidence="1">
    <location>
        <begin position="538"/>
        <end position="549"/>
    </location>
</feature>
<evidence type="ECO:0008006" key="6">
    <source>
        <dbReference type="Google" id="ProtNLM"/>
    </source>
</evidence>
<reference evidence="4 5" key="1">
    <citation type="submission" date="2016-04" db="EMBL/GenBank/DDBJ databases">
        <title>A degradative enzymes factory behind the ericoid mycorrhizal symbiosis.</title>
        <authorList>
            <consortium name="DOE Joint Genome Institute"/>
            <person name="Martino E."/>
            <person name="Morin E."/>
            <person name="Grelet G."/>
            <person name="Kuo A."/>
            <person name="Kohler A."/>
            <person name="Daghino S."/>
            <person name="Barry K."/>
            <person name="Choi C."/>
            <person name="Cichocki N."/>
            <person name="Clum A."/>
            <person name="Copeland A."/>
            <person name="Hainaut M."/>
            <person name="Haridas S."/>
            <person name="Labutti K."/>
            <person name="Lindquist E."/>
            <person name="Lipzen A."/>
            <person name="Khouja H.-R."/>
            <person name="Murat C."/>
            <person name="Ohm R."/>
            <person name="Olson A."/>
            <person name="Spatafora J."/>
            <person name="Veneault-Fourrey C."/>
            <person name="Henrissat B."/>
            <person name="Grigoriev I."/>
            <person name="Martin F."/>
            <person name="Perotto S."/>
        </authorList>
    </citation>
    <scope>NUCLEOTIDE SEQUENCE [LARGE SCALE GENOMIC DNA]</scope>
    <source>
        <strain evidence="4 5">E</strain>
    </source>
</reference>
<accession>A0A2J6T2W6</accession>
<dbReference type="Gene3D" id="3.40.50.300">
    <property type="entry name" value="P-loop containing nucleotide triphosphate hydrolases"/>
    <property type="match status" value="1"/>
</dbReference>
<feature type="domain" description="Dynamin N-terminal" evidence="2">
    <location>
        <begin position="239"/>
        <end position="482"/>
    </location>
</feature>
<name>A0A2J6T2W6_9HELO</name>
<feature type="region of interest" description="Disordered" evidence="1">
    <location>
        <begin position="128"/>
        <end position="174"/>
    </location>
</feature>
<sequence length="999" mass="111560">MERPRVTPSSETTSSPTSDGLLTPQSDSASTSPAALAHGQLQDLTQQIETIRLSQDVPLPSIEGSSIGSSGGVPLSRGTTHSRTPSVALTPPPVGTSENSRAAHASRRTSNSIDDRLGMSDVAAAIGGVGRDSGSPGVFLRPESPAVENSSSSRRASRRRSSSRTNTPIHDVKDEELPNDRFNEATFQEAFSDAKRLMAELTAVLSSNTINHELDSTMRQLHEQAGKLARFHCPSTRTVGFVGDSGVGKSSLLNSLLDCKGLARTSDGGAACTSVVTEYHYHSTEEFVIEVEWFGIDETNAQLTELLQAYRDYHSLGTGIDEHELNDLRDRSKVAQDTFQAMFRGRLGDEGFLTQWSEADVMRTLRSWVTGAGHSSSGRQAYNSLEDCSTQLMHLTSEQIGNVEPAKWPYIRKVKVFLKAHILSKGLVLVDLPGLRDLNSARRAITERYMLKCDEIFAVCCIGRATTDASVMNVFETAEKAKLSHVGIVCTKSADIRPEEARKDWGGDKARIVQQHEDAIARDRRDWDAADAEVDDWNQADDLDDEEREEQAKAIRRSREARKRFDKHQLELQQYLISNRNKDVTKALENIYREKLPGNDLKVFCVDNIMYQDHRTEPKDDALPFLALSGIFAVRKHCIAMVASSQLRYAMKYINDDIPAFLGDVGLWVQSGAGTVDAERRGEIRETLNVLEARLQGHLTGNASHISRIARSGREMFREQISQRQRIANWTAAAARASGEWDSWYHSTYSAFCRNYGTHCTAAVGRHNWNAEAMKKMVRDLTTPWQELRSMIQSSLERDNQSIQDLMDDSMDFADDQLQHSLELADTLGQTMRSRQHLLLADIEQACENFETSLSLLRTDAFSGLRTSFFGQLMEDSYRRCNRDSGGGSDRRRKTVIEDRLSDETVFIFLHRSFKTQFSVLVETLQSEIQLAVATHLSVITHTLDIVRNENVAVESERDPEFRGRVEREVRAALQEMRRLQGIDASSSTGDGRRVAFEA</sequence>
<evidence type="ECO:0000256" key="1">
    <source>
        <dbReference type="SAM" id="MobiDB-lite"/>
    </source>
</evidence>
<organism evidence="4 5">
    <name type="scientific">Hyaloscypha bicolor E</name>
    <dbReference type="NCBI Taxonomy" id="1095630"/>
    <lineage>
        <taxon>Eukaryota</taxon>
        <taxon>Fungi</taxon>
        <taxon>Dikarya</taxon>
        <taxon>Ascomycota</taxon>
        <taxon>Pezizomycotina</taxon>
        <taxon>Leotiomycetes</taxon>
        <taxon>Helotiales</taxon>
        <taxon>Hyaloscyphaceae</taxon>
        <taxon>Hyaloscypha</taxon>
        <taxon>Hyaloscypha bicolor</taxon>
    </lineage>
</organism>
<dbReference type="PANTHER" id="PTHR36681:SF3">
    <property type="entry name" value="NUCLEAR GTPASE, GERMINAL CENTER-ASSOCIATED, TANDEM DUPLICATE 3"/>
    <property type="match status" value="1"/>
</dbReference>
<feature type="compositionally biased region" description="Low complexity" evidence="1">
    <location>
        <begin position="7"/>
        <end position="18"/>
    </location>
</feature>
<dbReference type="AlphaFoldDB" id="A0A2J6T2W6"/>
<dbReference type="GeneID" id="36588876"/>
<dbReference type="Pfam" id="PF24564">
    <property type="entry name" value="DUF7605"/>
    <property type="match status" value="1"/>
</dbReference>
<dbReference type="STRING" id="1095630.A0A2J6T2W6"/>
<dbReference type="EMBL" id="KZ613847">
    <property type="protein sequence ID" value="PMD57349.1"/>
    <property type="molecule type" value="Genomic_DNA"/>
</dbReference>
<proteinExistence type="predicted"/>
<gene>
    <name evidence="4" type="ORF">K444DRAFT_615809</name>
</gene>
<dbReference type="InterPro" id="IPR027417">
    <property type="entry name" value="P-loop_NTPase"/>
</dbReference>
<feature type="compositionally biased region" description="Polar residues" evidence="1">
    <location>
        <begin position="42"/>
        <end position="53"/>
    </location>
</feature>
<dbReference type="SUPFAM" id="SSF52540">
    <property type="entry name" value="P-loop containing nucleoside triphosphate hydrolases"/>
    <property type="match status" value="1"/>
</dbReference>
<feature type="domain" description="DUF7605" evidence="3">
    <location>
        <begin position="725"/>
        <end position="907"/>
    </location>
</feature>
<dbReference type="InParanoid" id="A0A2J6T2W6"/>
<dbReference type="RefSeq" id="XP_024734253.1">
    <property type="nucleotide sequence ID" value="XM_024880799.1"/>
</dbReference>
<evidence type="ECO:0000313" key="4">
    <source>
        <dbReference type="EMBL" id="PMD57349.1"/>
    </source>
</evidence>
<evidence type="ECO:0000259" key="2">
    <source>
        <dbReference type="Pfam" id="PF00350"/>
    </source>
</evidence>
<evidence type="ECO:0000259" key="3">
    <source>
        <dbReference type="Pfam" id="PF24564"/>
    </source>
</evidence>
<protein>
    <recommendedName>
        <fullName evidence="6">Nuclear GTPase SLIP-GC</fullName>
    </recommendedName>
</protein>
<keyword evidence="5" id="KW-1185">Reference proteome</keyword>
<dbReference type="InterPro" id="IPR056024">
    <property type="entry name" value="DUF7605"/>
</dbReference>
<feature type="compositionally biased region" description="Polar residues" evidence="1">
    <location>
        <begin position="77"/>
        <end position="87"/>
    </location>
</feature>
<dbReference type="Pfam" id="PF00350">
    <property type="entry name" value="Dynamin_N"/>
    <property type="match status" value="1"/>
</dbReference>
<feature type="region of interest" description="Disordered" evidence="1">
    <location>
        <begin position="538"/>
        <end position="560"/>
    </location>
</feature>
<feature type="compositionally biased region" description="Polar residues" evidence="1">
    <location>
        <begin position="23"/>
        <end position="33"/>
    </location>
</feature>
<evidence type="ECO:0000313" key="5">
    <source>
        <dbReference type="Proteomes" id="UP000235371"/>
    </source>
</evidence>
<dbReference type="PANTHER" id="PTHR36681">
    <property type="entry name" value="NUCLEAR GTPASE, GERMINAL CENTER-ASSOCIATED, TANDEM DUPLICATE 3"/>
    <property type="match status" value="1"/>
</dbReference>
<dbReference type="InterPro" id="IPR045063">
    <property type="entry name" value="Dynamin_N"/>
</dbReference>
<dbReference type="OrthoDB" id="3598281at2759"/>
<feature type="region of interest" description="Disordered" evidence="1">
    <location>
        <begin position="1"/>
        <end position="116"/>
    </location>
</feature>
<dbReference type="Proteomes" id="UP000235371">
    <property type="component" value="Unassembled WGS sequence"/>
</dbReference>